<dbReference type="Gramene" id="TraesROB_scaffold_084405_01G000200.1">
    <property type="protein sequence ID" value="TraesROB_scaffold_084405_01G000200.1"/>
    <property type="gene ID" value="TraesROB_scaffold_084405_01G000200"/>
</dbReference>
<dbReference type="Gramene" id="TraesPARA_EIv1.0_0365410.1">
    <property type="protein sequence ID" value="TraesPARA_EIv1.0_0365410.1.CDS"/>
    <property type="gene ID" value="TraesPARA_EIv1.0_0365410"/>
</dbReference>
<dbReference type="Gramene" id="TraesCS2A03G1005400.1">
    <property type="protein sequence ID" value="TraesCS2A03G1005400.1.CDS"/>
    <property type="gene ID" value="TraesCS2A03G1005400"/>
</dbReference>
<dbReference type="Gramene" id="TraesCS2A02G420400.1">
    <property type="protein sequence ID" value="TraesCS2A02G420400.1"/>
    <property type="gene ID" value="TraesCS2A02G420400"/>
</dbReference>
<protein>
    <submittedName>
        <fullName evidence="1">Uncharacterized protein</fullName>
    </submittedName>
</protein>
<evidence type="ECO:0000313" key="1">
    <source>
        <dbReference type="EnsemblPlants" id="TraesCS2A02G420400.1"/>
    </source>
</evidence>
<dbReference type="SMR" id="A0A3B6B3Y4"/>
<dbReference type="EnsemblPlants" id="TraesCS2A02G420400.1">
    <property type="protein sequence ID" value="TraesCS2A02G420400.1"/>
    <property type="gene ID" value="TraesCS2A02G420400"/>
</dbReference>
<accession>A0A3B6B3Y4</accession>
<name>A0A3B6B3Y4_WHEAT</name>
<dbReference type="Gramene" id="TraesRN2A0100988000.1">
    <property type="protein sequence ID" value="TraesRN2A0100988000.1"/>
    <property type="gene ID" value="TraesRN2A0100988000"/>
</dbReference>
<organism evidence="1">
    <name type="scientific">Triticum aestivum</name>
    <name type="common">Wheat</name>
    <dbReference type="NCBI Taxonomy" id="4565"/>
    <lineage>
        <taxon>Eukaryota</taxon>
        <taxon>Viridiplantae</taxon>
        <taxon>Streptophyta</taxon>
        <taxon>Embryophyta</taxon>
        <taxon>Tracheophyta</taxon>
        <taxon>Spermatophyta</taxon>
        <taxon>Magnoliopsida</taxon>
        <taxon>Liliopsida</taxon>
        <taxon>Poales</taxon>
        <taxon>Poaceae</taxon>
        <taxon>BOP clade</taxon>
        <taxon>Pooideae</taxon>
        <taxon>Triticodae</taxon>
        <taxon>Triticeae</taxon>
        <taxon>Triticinae</taxon>
        <taxon>Triticum</taxon>
    </lineage>
</organism>
<dbReference type="Gramene" id="TraesARI2A03G00771500.1">
    <property type="protein sequence ID" value="TraesARI2A03G00771500.1"/>
    <property type="gene ID" value="TraesARI2A03G00771500"/>
</dbReference>
<reference evidence="1" key="2">
    <citation type="submission" date="2018-10" db="UniProtKB">
        <authorList>
            <consortium name="EnsemblPlants"/>
        </authorList>
    </citation>
    <scope>IDENTIFICATION</scope>
</reference>
<sequence length="177" mass="19541">MANSLSTNLTGCHLFFQIFVLDNVDLGIFNKPHNVLPRIADFDPDSLRKMLTMALDPVKGATSYSHANLRDASTVCYMRSKVQVNAPSSSTSKRVHRCAKTPVAVSMVNTTTPVHVYTSHACNDSAAHSNKAAPGPLEFAHYLREKYPHLVADELTMMLKHQNSRMIMQLTQAGNSI</sequence>
<dbReference type="AlphaFoldDB" id="A0A3B6B3Y4"/>
<dbReference type="OrthoDB" id="682493at2759"/>
<dbReference type="STRING" id="4565.A0A3B6B3Y4"/>
<reference evidence="1" key="1">
    <citation type="submission" date="2018-08" db="EMBL/GenBank/DDBJ databases">
        <authorList>
            <person name="Rossello M."/>
        </authorList>
    </citation>
    <scope>NUCLEOTIDE SEQUENCE [LARGE SCALE GENOMIC DNA]</scope>
    <source>
        <strain evidence="1">cv. Chinese Spring</strain>
    </source>
</reference>
<keyword evidence="2" id="KW-1185">Reference proteome</keyword>
<dbReference type="Proteomes" id="UP000019116">
    <property type="component" value="Chromosome 2A"/>
</dbReference>
<proteinExistence type="predicted"/>
<evidence type="ECO:0000313" key="2">
    <source>
        <dbReference type="Proteomes" id="UP000019116"/>
    </source>
</evidence>
<dbReference type="Gramene" id="TraesNOR2A03G00773160.1">
    <property type="protein sequence ID" value="TraesNOR2A03G00773160.1"/>
    <property type="gene ID" value="TraesNOR2A03G00773160"/>
</dbReference>